<evidence type="ECO:0000256" key="10">
    <source>
        <dbReference type="ARBA" id="ARBA00022741"/>
    </source>
</evidence>
<comment type="catalytic activity">
    <reaction evidence="3">
        <text>adenosylcob(III)inamide + GTP = adenosylcob(III)inamide phosphate + GDP + H(+)</text>
        <dbReference type="Rhea" id="RHEA:15765"/>
        <dbReference type="ChEBI" id="CHEBI:2480"/>
        <dbReference type="ChEBI" id="CHEBI:15378"/>
        <dbReference type="ChEBI" id="CHEBI:37565"/>
        <dbReference type="ChEBI" id="CHEBI:58189"/>
        <dbReference type="ChEBI" id="CHEBI:58502"/>
        <dbReference type="EC" id="2.7.1.156"/>
    </reaction>
</comment>
<evidence type="ECO:0000256" key="6">
    <source>
        <dbReference type="ARBA" id="ARBA00005159"/>
    </source>
</evidence>
<dbReference type="Gene3D" id="3.40.50.300">
    <property type="entry name" value="P-loop containing nucleotide triphosphate hydrolases"/>
    <property type="match status" value="1"/>
</dbReference>
<sequence length="169" mass="18736">MRELILGGARSGKSGYAEQRAQKSGLEVVYIATAEACDQEMGARIALHRQRRPADWLTLEEPLALADTLRAHAQAERCILIDCLTLWLSNLLTLGEDRFKCEREALLRTLPSLPGQLLFVSNEVGQGIVPMNALARRFVDEAGYLHQDLAQLCERVTWVVAGLPQVLKG</sequence>
<evidence type="ECO:0000256" key="7">
    <source>
        <dbReference type="ARBA" id="ARBA00007490"/>
    </source>
</evidence>
<keyword evidence="18" id="KW-1185">Reference proteome</keyword>
<evidence type="ECO:0000256" key="15">
    <source>
        <dbReference type="PIRSR" id="PIRSR006135-1"/>
    </source>
</evidence>
<evidence type="ECO:0000313" key="18">
    <source>
        <dbReference type="Proteomes" id="UP000325755"/>
    </source>
</evidence>
<comment type="function">
    <text evidence="4 14">Catalyzes ATP-dependent phosphorylation of adenosylcobinamide and addition of GMP to adenosylcobinamide phosphate.</text>
</comment>
<keyword evidence="9 14" id="KW-0808">Transferase</keyword>
<evidence type="ECO:0000256" key="2">
    <source>
        <dbReference type="ARBA" id="ARBA00000711"/>
    </source>
</evidence>
<accession>A0A5Q0BHD1</accession>
<dbReference type="OrthoDB" id="9788370at2"/>
<dbReference type="Proteomes" id="UP000325755">
    <property type="component" value="Chromosome"/>
</dbReference>
<keyword evidence="12 14" id="KW-0067">ATP-binding</keyword>
<evidence type="ECO:0000256" key="4">
    <source>
        <dbReference type="ARBA" id="ARBA00003889"/>
    </source>
</evidence>
<feature type="binding site" evidence="16">
    <location>
        <begin position="7"/>
        <end position="14"/>
    </location>
    <ligand>
        <name>GTP</name>
        <dbReference type="ChEBI" id="CHEBI:37565"/>
    </ligand>
</feature>
<dbReference type="EC" id="2.7.1.156" evidence="14"/>
<dbReference type="GO" id="GO:0008820">
    <property type="term" value="F:cobinamide phosphate guanylyltransferase activity"/>
    <property type="evidence" value="ECO:0007669"/>
    <property type="project" value="UniProtKB-UniRule"/>
</dbReference>
<dbReference type="KEGG" id="mmob:F6R98_02370"/>
<dbReference type="UniPathway" id="UPA00148">
    <property type="reaction ID" value="UER00236"/>
</dbReference>
<dbReference type="SUPFAM" id="SSF52540">
    <property type="entry name" value="P-loop containing nucleoside triphosphate hydrolases"/>
    <property type="match status" value="1"/>
</dbReference>
<dbReference type="PANTHER" id="PTHR34848">
    <property type="match status" value="1"/>
</dbReference>
<dbReference type="EC" id="2.7.7.62" evidence="14"/>
<evidence type="ECO:0000256" key="9">
    <source>
        <dbReference type="ARBA" id="ARBA00022679"/>
    </source>
</evidence>
<organism evidence="17 18">
    <name type="scientific">Candidatus Methylospira mobilis</name>
    <dbReference type="NCBI Taxonomy" id="1808979"/>
    <lineage>
        <taxon>Bacteria</taxon>
        <taxon>Pseudomonadati</taxon>
        <taxon>Pseudomonadota</taxon>
        <taxon>Gammaproteobacteria</taxon>
        <taxon>Methylococcales</taxon>
        <taxon>Methylococcaceae</taxon>
        <taxon>Candidatus Methylospira</taxon>
    </lineage>
</organism>
<dbReference type="InParanoid" id="A0A5Q0BHD1"/>
<dbReference type="InterPro" id="IPR003203">
    <property type="entry name" value="CobU/CobP"/>
</dbReference>
<comment type="pathway">
    <text evidence="6 14">Cofactor biosynthesis; adenosylcobalamin biosynthesis; adenosylcobalamin from cob(II)yrinate a,c-diamide: step 5/7.</text>
</comment>
<keyword evidence="13 14" id="KW-0342">GTP-binding</keyword>
<dbReference type="EMBL" id="CP044205">
    <property type="protein sequence ID" value="QFY41611.1"/>
    <property type="molecule type" value="Genomic_DNA"/>
</dbReference>
<dbReference type="InterPro" id="IPR027417">
    <property type="entry name" value="P-loop_NTPase"/>
</dbReference>
<evidence type="ECO:0000256" key="16">
    <source>
        <dbReference type="PIRSR" id="PIRSR006135-2"/>
    </source>
</evidence>
<dbReference type="RefSeq" id="WP_153247594.1">
    <property type="nucleotide sequence ID" value="NZ_CP135727.1"/>
</dbReference>
<dbReference type="GO" id="GO:0005525">
    <property type="term" value="F:GTP binding"/>
    <property type="evidence" value="ECO:0007669"/>
    <property type="project" value="UniProtKB-UniRule"/>
</dbReference>
<dbReference type="AlphaFoldDB" id="A0A5Q0BHD1"/>
<feature type="binding site" evidence="16">
    <location>
        <position position="82"/>
    </location>
    <ligand>
        <name>GTP</name>
        <dbReference type="ChEBI" id="CHEBI:37565"/>
    </ligand>
</feature>
<dbReference type="CDD" id="cd00544">
    <property type="entry name" value="CobU"/>
    <property type="match status" value="1"/>
</dbReference>
<dbReference type="PANTHER" id="PTHR34848:SF1">
    <property type="entry name" value="BIFUNCTIONAL ADENOSYLCOBALAMIN BIOSYNTHESIS PROTEIN COBU"/>
    <property type="match status" value="1"/>
</dbReference>
<feature type="binding site" evidence="16">
    <location>
        <begin position="49"/>
        <end position="52"/>
    </location>
    <ligand>
        <name>GTP</name>
        <dbReference type="ChEBI" id="CHEBI:37565"/>
    </ligand>
</feature>
<dbReference type="FunFam" id="3.40.50.300:FF:001825">
    <property type="entry name" value="Bifunctional adenosylcobalamin biosynthesis protein"/>
    <property type="match status" value="1"/>
</dbReference>
<proteinExistence type="inferred from homology"/>
<name>A0A5Q0BHD1_9GAMM</name>
<dbReference type="PIRSF" id="PIRSF006135">
    <property type="entry name" value="CobU"/>
    <property type="match status" value="1"/>
</dbReference>
<gene>
    <name evidence="17" type="primary">cobU</name>
    <name evidence="17" type="ORF">F6R98_02370</name>
</gene>
<feature type="binding site" evidence="16">
    <location>
        <position position="60"/>
    </location>
    <ligand>
        <name>GTP</name>
        <dbReference type="ChEBI" id="CHEBI:37565"/>
    </ligand>
</feature>
<keyword evidence="8 14" id="KW-0169">Cobalamin biosynthesis</keyword>
<comment type="catalytic activity">
    <reaction evidence="1 14">
        <text>adenosylcob(III)inamide + ATP = adenosylcob(III)inamide phosphate + ADP + H(+)</text>
        <dbReference type="Rhea" id="RHEA:15769"/>
        <dbReference type="ChEBI" id="CHEBI:2480"/>
        <dbReference type="ChEBI" id="CHEBI:15378"/>
        <dbReference type="ChEBI" id="CHEBI:30616"/>
        <dbReference type="ChEBI" id="CHEBI:58502"/>
        <dbReference type="ChEBI" id="CHEBI:456216"/>
        <dbReference type="EC" id="2.7.1.156"/>
    </reaction>
</comment>
<dbReference type="NCBIfam" id="NF004469">
    <property type="entry name" value="PRK05800.1"/>
    <property type="match status" value="1"/>
</dbReference>
<comment type="catalytic activity">
    <reaction evidence="2 14">
        <text>adenosylcob(III)inamide phosphate + GTP + H(+) = adenosylcob(III)inamide-GDP + diphosphate</text>
        <dbReference type="Rhea" id="RHEA:22712"/>
        <dbReference type="ChEBI" id="CHEBI:15378"/>
        <dbReference type="ChEBI" id="CHEBI:33019"/>
        <dbReference type="ChEBI" id="CHEBI:37565"/>
        <dbReference type="ChEBI" id="CHEBI:58502"/>
        <dbReference type="ChEBI" id="CHEBI:60487"/>
        <dbReference type="EC" id="2.7.7.62"/>
    </reaction>
</comment>
<comment type="pathway">
    <text evidence="5 14">Cofactor biosynthesis; adenosylcobalamin biosynthesis; adenosylcobalamin from cob(II)yrinate a,c-diamide: step 6/7.</text>
</comment>
<keyword evidence="11 14" id="KW-0418">Kinase</keyword>
<dbReference type="GO" id="GO:0005524">
    <property type="term" value="F:ATP binding"/>
    <property type="evidence" value="ECO:0007669"/>
    <property type="project" value="UniProtKB-UniRule"/>
</dbReference>
<reference evidence="17 18" key="1">
    <citation type="submission" date="2019-09" db="EMBL/GenBank/DDBJ databases">
        <title>Ecophysiology of the spiral-shaped methanotroph Methylospira mobilis as revealed by the complete genome sequence.</title>
        <authorList>
            <person name="Oshkin I.Y."/>
            <person name="Dedysh S.N."/>
            <person name="Miroshnikov K."/>
            <person name="Danilova O.V."/>
            <person name="Hakobyan A."/>
            <person name="Liesack W."/>
        </authorList>
    </citation>
    <scope>NUCLEOTIDE SEQUENCE [LARGE SCALE GENOMIC DNA]</scope>
    <source>
        <strain evidence="17 18">Shm1</strain>
    </source>
</reference>
<evidence type="ECO:0000256" key="13">
    <source>
        <dbReference type="ARBA" id="ARBA00023134"/>
    </source>
</evidence>
<evidence type="ECO:0000256" key="1">
    <source>
        <dbReference type="ARBA" id="ARBA00000312"/>
    </source>
</evidence>
<feature type="active site" description="GMP-histidine intermediate" evidence="15">
    <location>
        <position position="48"/>
    </location>
</feature>
<evidence type="ECO:0000256" key="5">
    <source>
        <dbReference type="ARBA" id="ARBA00004692"/>
    </source>
</evidence>
<keyword evidence="17" id="KW-0548">Nucleotidyltransferase</keyword>
<comment type="similarity">
    <text evidence="7 14">Belongs to the CobU/CobP family.</text>
</comment>
<evidence type="ECO:0000256" key="14">
    <source>
        <dbReference type="PIRNR" id="PIRNR006135"/>
    </source>
</evidence>
<evidence type="ECO:0000256" key="3">
    <source>
        <dbReference type="ARBA" id="ARBA00001522"/>
    </source>
</evidence>
<dbReference type="GO" id="GO:0009236">
    <property type="term" value="P:cobalamin biosynthetic process"/>
    <property type="evidence" value="ECO:0007669"/>
    <property type="project" value="UniProtKB-UniRule"/>
</dbReference>
<protein>
    <recommendedName>
        <fullName evidence="14">Bifunctional adenosylcobalamin biosynthesis protein</fullName>
        <ecNumber evidence="14">2.7.1.156</ecNumber>
        <ecNumber evidence="14">2.7.7.62</ecNumber>
    </recommendedName>
</protein>
<dbReference type="Pfam" id="PF02283">
    <property type="entry name" value="CobU"/>
    <property type="match status" value="1"/>
</dbReference>
<evidence type="ECO:0000313" key="17">
    <source>
        <dbReference type="EMBL" id="QFY41611.1"/>
    </source>
</evidence>
<evidence type="ECO:0000256" key="8">
    <source>
        <dbReference type="ARBA" id="ARBA00022573"/>
    </source>
</evidence>
<evidence type="ECO:0000256" key="11">
    <source>
        <dbReference type="ARBA" id="ARBA00022777"/>
    </source>
</evidence>
<evidence type="ECO:0000256" key="12">
    <source>
        <dbReference type="ARBA" id="ARBA00022840"/>
    </source>
</evidence>
<dbReference type="GO" id="GO:0043752">
    <property type="term" value="F:adenosylcobinamide kinase activity"/>
    <property type="evidence" value="ECO:0007669"/>
    <property type="project" value="UniProtKB-EC"/>
</dbReference>
<dbReference type="FunCoup" id="A0A5Q0BHD1">
    <property type="interactions" value="211"/>
</dbReference>
<keyword evidence="10 14" id="KW-0547">Nucleotide-binding</keyword>
<feature type="binding site" evidence="16">
    <location>
        <begin position="32"/>
        <end position="34"/>
    </location>
    <ligand>
        <name>GTP</name>
        <dbReference type="ChEBI" id="CHEBI:37565"/>
    </ligand>
</feature>